<protein>
    <submittedName>
        <fullName evidence="1">Uncharacterized protein</fullName>
    </submittedName>
</protein>
<accession>A0A1H1MXJ3</accession>
<dbReference type="EMBL" id="LT629765">
    <property type="protein sequence ID" value="SDR91444.1"/>
    <property type="molecule type" value="Genomic_DNA"/>
</dbReference>
<dbReference type="Proteomes" id="UP000182237">
    <property type="component" value="Chromosome I"/>
</dbReference>
<gene>
    <name evidence="1" type="ORF">SAMN04488539_0633</name>
</gene>
<sequence>MSGAGTKTTAVGEKFADPVFAAIRHRRTHEKLTGFERIRVLDWESVKTRDSGIVCV</sequence>
<dbReference type="AlphaFoldDB" id="A0A1H1MXJ3"/>
<name>A0A1H1MXJ3_9CORY</name>
<proteinExistence type="predicted"/>
<evidence type="ECO:0000313" key="2">
    <source>
        <dbReference type="Proteomes" id="UP000182237"/>
    </source>
</evidence>
<keyword evidence="2" id="KW-1185">Reference proteome</keyword>
<organism evidence="1 2">
    <name type="scientific">Corynebacterium timonense</name>
    <dbReference type="NCBI Taxonomy" id="441500"/>
    <lineage>
        <taxon>Bacteria</taxon>
        <taxon>Bacillati</taxon>
        <taxon>Actinomycetota</taxon>
        <taxon>Actinomycetes</taxon>
        <taxon>Mycobacteriales</taxon>
        <taxon>Corynebacteriaceae</taxon>
        <taxon>Corynebacterium</taxon>
    </lineage>
</organism>
<evidence type="ECO:0000313" key="1">
    <source>
        <dbReference type="EMBL" id="SDR91444.1"/>
    </source>
</evidence>
<reference evidence="1 2" key="1">
    <citation type="submission" date="2016-10" db="EMBL/GenBank/DDBJ databases">
        <authorList>
            <person name="de Groot N.N."/>
        </authorList>
    </citation>
    <scope>NUCLEOTIDE SEQUENCE [LARGE SCALE GENOMIC DNA]</scope>
    <source>
        <strain evidence="1 2">DSM 45434</strain>
    </source>
</reference>